<sequence>MTAAGSGNGFGTTAWWGFSPALDLQATYLDTPTEHLHVSQDGIPELNILLVGSIDGRHILKTMCQAHRWPRRKINFYVLENNLEVLGRQLLFLSLALEPLEKMGLQEKSETFLELMGNTLLRSQTAAYLQEKAGLFVRYVTDPCIQQADLPALDLSALKFKERDQLEAIFRFWKNPDPWAFQMEQLWDLRLRQYLGARYDARRGVCDWDLTMKLHEHGAKVINSREFFRWRNTGVAFEMREASYDVPNKTLASGRLLRHKGEPMPARGYWGDIATGPFITFGLETEETSLLKTVNGLPSKGAQEISLYNVTALFYELSHRSRYDPPTASDKEGEEGSLQGEEDQATLDAANSPPDTEDIRVHFLPLNCLPRLHQKGKYQKLFNLLFFSCSMVHLLKPELCLVSAPKATLVIELANFLPDLRKEQVSEFCSRVTNLARETGFVPVEAPGQEAFSLFQRQDPPEVAEPGL</sequence>
<protein>
    <recommendedName>
        <fullName evidence="5">Dynein axonemal assembly factor 3</fullName>
    </recommendedName>
</protein>
<evidence type="ECO:0000256" key="1">
    <source>
        <dbReference type="ARBA" id="ARBA00010449"/>
    </source>
</evidence>
<accession>A0ABM1KRB5</accession>
<dbReference type="Pfam" id="PF14737">
    <property type="entry name" value="DUF4470"/>
    <property type="match status" value="1"/>
</dbReference>
<dbReference type="Pfam" id="PF14740">
    <property type="entry name" value="DUF4471"/>
    <property type="match status" value="1"/>
</dbReference>
<dbReference type="InterPro" id="IPR039304">
    <property type="entry name" value="DNAAF3"/>
</dbReference>
<evidence type="ECO:0000259" key="9">
    <source>
        <dbReference type="Pfam" id="PF14740"/>
    </source>
</evidence>
<gene>
    <name evidence="11" type="primary">DNAAF3</name>
</gene>
<dbReference type="InterPro" id="IPR028235">
    <property type="entry name" value="DNAAF3_C"/>
</dbReference>
<dbReference type="InterPro" id="IPR027974">
    <property type="entry name" value="DUF4470"/>
</dbReference>
<comment type="similarity">
    <text evidence="1">Belongs to the DNAAF3 family.</text>
</comment>
<proteinExistence type="inferred from homology"/>
<dbReference type="PANTHER" id="PTHR22118">
    <property type="entry name" value="DYNEIN ASSEMBLY FACTOR 3, AXONEMAL"/>
    <property type="match status" value="1"/>
</dbReference>
<evidence type="ECO:0000256" key="4">
    <source>
        <dbReference type="ARBA" id="ARBA00024190"/>
    </source>
</evidence>
<evidence type="ECO:0000259" key="8">
    <source>
        <dbReference type="Pfam" id="PF14737"/>
    </source>
</evidence>
<comment type="subcellular location">
    <subcellularLocation>
        <location evidence="4">Dynein axonemal particle</location>
    </subcellularLocation>
</comment>
<dbReference type="PANTHER" id="PTHR22118:SF14">
    <property type="entry name" value="DYNEIN AXONEMAL ASSEMBLY FACTOR 3"/>
    <property type="match status" value="1"/>
</dbReference>
<dbReference type="RefSeq" id="XP_015276252.1">
    <property type="nucleotide sequence ID" value="XM_015420766.1"/>
</dbReference>
<feature type="compositionally biased region" description="Acidic residues" evidence="7">
    <location>
        <begin position="332"/>
        <end position="345"/>
    </location>
</feature>
<keyword evidence="3" id="KW-0970">Cilium biogenesis/degradation</keyword>
<dbReference type="GeneID" id="107118433"/>
<feature type="domain" description="DUF4470" evidence="8">
    <location>
        <begin position="15"/>
        <end position="121"/>
    </location>
</feature>
<evidence type="ECO:0000256" key="6">
    <source>
        <dbReference type="ARBA" id="ARBA00025165"/>
    </source>
</evidence>
<evidence type="ECO:0000256" key="7">
    <source>
        <dbReference type="SAM" id="MobiDB-lite"/>
    </source>
</evidence>
<evidence type="ECO:0000256" key="3">
    <source>
        <dbReference type="ARBA" id="ARBA00022794"/>
    </source>
</evidence>
<organism evidence="10 11">
    <name type="scientific">Gekko japonicus</name>
    <name type="common">Schlegel's Japanese gecko</name>
    <dbReference type="NCBI Taxonomy" id="146911"/>
    <lineage>
        <taxon>Eukaryota</taxon>
        <taxon>Metazoa</taxon>
        <taxon>Chordata</taxon>
        <taxon>Craniata</taxon>
        <taxon>Vertebrata</taxon>
        <taxon>Euteleostomi</taxon>
        <taxon>Lepidosauria</taxon>
        <taxon>Squamata</taxon>
        <taxon>Bifurcata</taxon>
        <taxon>Gekkota</taxon>
        <taxon>Gekkonidae</taxon>
        <taxon>Gekkoninae</taxon>
        <taxon>Gekko</taxon>
    </lineage>
</organism>
<evidence type="ECO:0000313" key="11">
    <source>
        <dbReference type="RefSeq" id="XP_015276252.1"/>
    </source>
</evidence>
<evidence type="ECO:0000313" key="10">
    <source>
        <dbReference type="Proteomes" id="UP000694871"/>
    </source>
</evidence>
<evidence type="ECO:0000256" key="5">
    <source>
        <dbReference type="ARBA" id="ARBA00024431"/>
    </source>
</evidence>
<keyword evidence="10" id="KW-1185">Reference proteome</keyword>
<dbReference type="Proteomes" id="UP000694871">
    <property type="component" value="Unplaced"/>
</dbReference>
<evidence type="ECO:0000256" key="2">
    <source>
        <dbReference type="ARBA" id="ARBA00022490"/>
    </source>
</evidence>
<name>A0ABM1KRB5_GEKJA</name>
<keyword evidence="2" id="KW-0963">Cytoplasm</keyword>
<comment type="function">
    <text evidence="6">Required for the assembly of axonemal inner and outer dynein arms. Involved in preassembly of dyneins into complexes before their transport into cilia.</text>
</comment>
<feature type="domain" description="Dynein assembly factor 3 C-terminal" evidence="9">
    <location>
        <begin position="153"/>
        <end position="444"/>
    </location>
</feature>
<feature type="region of interest" description="Disordered" evidence="7">
    <location>
        <begin position="323"/>
        <end position="353"/>
    </location>
</feature>
<reference evidence="11" key="1">
    <citation type="submission" date="2025-08" db="UniProtKB">
        <authorList>
            <consortium name="RefSeq"/>
        </authorList>
    </citation>
    <scope>IDENTIFICATION</scope>
</reference>